<sequence length="265" mass="30189">MSYSAPILVHLILQASSNPAEGGRCCLFITLVRTTSPLWQQFPVGRPSSCQYARRSSKILPNKFDLVHTAISPWWKQQSQAPVRSSILSQFDFELFGSYFPASMECSPSTQFDILDVYRRFSDCLELDLYVVIVGGYKARSGRSDIRSREAYICGEEIKSLEEESERATLMRHVAVRLLTSLAARISIFDELRKLMSCINLSIDFSEFSCFYDFVFFVCLEKGNRAIPVSKAITAWKLVLSGRFQLLNQWCDFVELSPFCTCVLI</sequence>
<protein>
    <submittedName>
        <fullName evidence="1">Uncharacterized protein</fullName>
    </submittedName>
</protein>
<keyword evidence="2" id="KW-1185">Reference proteome</keyword>
<evidence type="ECO:0000313" key="1">
    <source>
        <dbReference type="EMBL" id="KAI4339583.1"/>
    </source>
</evidence>
<proteinExistence type="predicted"/>
<evidence type="ECO:0000313" key="2">
    <source>
        <dbReference type="Proteomes" id="UP001057402"/>
    </source>
</evidence>
<reference evidence="2" key="1">
    <citation type="journal article" date="2023" name="Front. Plant Sci.">
        <title>Chromosomal-level genome assembly of Melastoma candidum provides insights into trichome evolution.</title>
        <authorList>
            <person name="Zhong Y."/>
            <person name="Wu W."/>
            <person name="Sun C."/>
            <person name="Zou P."/>
            <person name="Liu Y."/>
            <person name="Dai S."/>
            <person name="Zhou R."/>
        </authorList>
    </citation>
    <scope>NUCLEOTIDE SEQUENCE [LARGE SCALE GENOMIC DNA]</scope>
</reference>
<comment type="caution">
    <text evidence="1">The sequence shown here is derived from an EMBL/GenBank/DDBJ whole genome shotgun (WGS) entry which is preliminary data.</text>
</comment>
<organism evidence="1 2">
    <name type="scientific">Melastoma candidum</name>
    <dbReference type="NCBI Taxonomy" id="119954"/>
    <lineage>
        <taxon>Eukaryota</taxon>
        <taxon>Viridiplantae</taxon>
        <taxon>Streptophyta</taxon>
        <taxon>Embryophyta</taxon>
        <taxon>Tracheophyta</taxon>
        <taxon>Spermatophyta</taxon>
        <taxon>Magnoliopsida</taxon>
        <taxon>eudicotyledons</taxon>
        <taxon>Gunneridae</taxon>
        <taxon>Pentapetalae</taxon>
        <taxon>rosids</taxon>
        <taxon>malvids</taxon>
        <taxon>Myrtales</taxon>
        <taxon>Melastomataceae</taxon>
        <taxon>Melastomatoideae</taxon>
        <taxon>Melastomateae</taxon>
        <taxon>Melastoma</taxon>
    </lineage>
</organism>
<dbReference type="Proteomes" id="UP001057402">
    <property type="component" value="Chromosome 7"/>
</dbReference>
<name>A0ACB9NS78_9MYRT</name>
<dbReference type="EMBL" id="CM042886">
    <property type="protein sequence ID" value="KAI4339583.1"/>
    <property type="molecule type" value="Genomic_DNA"/>
</dbReference>
<gene>
    <name evidence="1" type="ORF">MLD38_024508</name>
</gene>
<accession>A0ACB9NS78</accession>